<dbReference type="Proteomes" id="UP000324222">
    <property type="component" value="Unassembled WGS sequence"/>
</dbReference>
<gene>
    <name evidence="1" type="ORF">E2C01_014799</name>
</gene>
<proteinExistence type="predicted"/>
<evidence type="ECO:0000313" key="1">
    <source>
        <dbReference type="EMBL" id="MPC21800.1"/>
    </source>
</evidence>
<dbReference type="EMBL" id="VSRR010001019">
    <property type="protein sequence ID" value="MPC21800.1"/>
    <property type="molecule type" value="Genomic_DNA"/>
</dbReference>
<comment type="caution">
    <text evidence="1">The sequence shown here is derived from an EMBL/GenBank/DDBJ whole genome shotgun (WGS) entry which is preliminary data.</text>
</comment>
<sequence>MGGPGGTAPPVSCYLLSTFHGLLHPTPAAASTTSPTPALNTDYIHVTKRTTQGIHTKRNKALDRKTLTVRWTEAEAPPPPPARHGRTG</sequence>
<keyword evidence="2" id="KW-1185">Reference proteome</keyword>
<organism evidence="1 2">
    <name type="scientific">Portunus trituberculatus</name>
    <name type="common">Swimming crab</name>
    <name type="synonym">Neptunus trituberculatus</name>
    <dbReference type="NCBI Taxonomy" id="210409"/>
    <lineage>
        <taxon>Eukaryota</taxon>
        <taxon>Metazoa</taxon>
        <taxon>Ecdysozoa</taxon>
        <taxon>Arthropoda</taxon>
        <taxon>Crustacea</taxon>
        <taxon>Multicrustacea</taxon>
        <taxon>Malacostraca</taxon>
        <taxon>Eumalacostraca</taxon>
        <taxon>Eucarida</taxon>
        <taxon>Decapoda</taxon>
        <taxon>Pleocyemata</taxon>
        <taxon>Brachyura</taxon>
        <taxon>Eubrachyura</taxon>
        <taxon>Portunoidea</taxon>
        <taxon>Portunidae</taxon>
        <taxon>Portuninae</taxon>
        <taxon>Portunus</taxon>
    </lineage>
</organism>
<name>A0A5B7DK15_PORTR</name>
<evidence type="ECO:0000313" key="2">
    <source>
        <dbReference type="Proteomes" id="UP000324222"/>
    </source>
</evidence>
<dbReference type="AlphaFoldDB" id="A0A5B7DK15"/>
<reference evidence="1 2" key="1">
    <citation type="submission" date="2019-05" db="EMBL/GenBank/DDBJ databases">
        <title>Another draft genome of Portunus trituberculatus and its Hox gene families provides insights of decapod evolution.</title>
        <authorList>
            <person name="Jeong J.-H."/>
            <person name="Song I."/>
            <person name="Kim S."/>
            <person name="Choi T."/>
            <person name="Kim D."/>
            <person name="Ryu S."/>
            <person name="Kim W."/>
        </authorList>
    </citation>
    <scope>NUCLEOTIDE SEQUENCE [LARGE SCALE GENOMIC DNA]</scope>
    <source>
        <tissue evidence="1">Muscle</tissue>
    </source>
</reference>
<protein>
    <submittedName>
        <fullName evidence="1">Uncharacterized protein</fullName>
    </submittedName>
</protein>
<accession>A0A5B7DK15</accession>